<comment type="caution">
    <text evidence="1">The sequence shown here is derived from an EMBL/GenBank/DDBJ whole genome shotgun (WGS) entry which is preliminary data.</text>
</comment>
<evidence type="ECO:0000313" key="1">
    <source>
        <dbReference type="EMBL" id="KXO91185.1"/>
    </source>
</evidence>
<reference evidence="1 2" key="1">
    <citation type="submission" date="2016-02" db="EMBL/GenBank/DDBJ databases">
        <authorList>
            <person name="Teng J.L."/>
            <person name="Tang Y."/>
            <person name="Huang Y."/>
            <person name="Guo F."/>
            <person name="Wei W."/>
            <person name="Chen J.H."/>
            <person name="Wong S.Y."/>
            <person name="Lau S.K."/>
            <person name="Woo P.C."/>
        </authorList>
    </citation>
    <scope>NUCLEOTIDE SEQUENCE [LARGE SCALE GENOMIC DNA]</scope>
    <source>
        <strain evidence="1 2">JCM 13375</strain>
    </source>
</reference>
<gene>
    <name evidence="1" type="ORF">AXK61_06370</name>
</gene>
<protein>
    <submittedName>
        <fullName evidence="1">Uncharacterized protein</fullName>
    </submittedName>
</protein>
<organism evidence="1 2">
    <name type="scientific">Tsukamurella pseudospumae</name>
    <dbReference type="NCBI Taxonomy" id="239498"/>
    <lineage>
        <taxon>Bacteria</taxon>
        <taxon>Bacillati</taxon>
        <taxon>Actinomycetota</taxon>
        <taxon>Actinomycetes</taxon>
        <taxon>Mycobacteriales</taxon>
        <taxon>Tsukamurellaceae</taxon>
        <taxon>Tsukamurella</taxon>
    </lineage>
</organism>
<dbReference type="Proteomes" id="UP000070409">
    <property type="component" value="Unassembled WGS sequence"/>
</dbReference>
<name>A0A137YZ06_9ACTN</name>
<accession>A0A137YZ06</accession>
<sequence>MDSAYDGDSTSSSATLRELPLNTAASWQMDVLVLMKLRLYACLDQREEVRIVVDINRVTSAEIVPIDFGRRGGTTLRAAR</sequence>
<dbReference type="EMBL" id="LSRE01000044">
    <property type="protein sequence ID" value="KXO91185.1"/>
    <property type="molecule type" value="Genomic_DNA"/>
</dbReference>
<proteinExistence type="predicted"/>
<keyword evidence="2" id="KW-1185">Reference proteome</keyword>
<evidence type="ECO:0000313" key="2">
    <source>
        <dbReference type="Proteomes" id="UP000070409"/>
    </source>
</evidence>